<dbReference type="PANTHER" id="PTHR31668:SF26">
    <property type="entry name" value="GLUCOSE TRANSPORT TRANSCRIPTION REGULATOR RGT1-RELATED"/>
    <property type="match status" value="1"/>
</dbReference>
<dbReference type="PROSITE" id="PS50048">
    <property type="entry name" value="ZN2_CY6_FUNGAL_2"/>
    <property type="match status" value="1"/>
</dbReference>
<dbReference type="SMART" id="SM00066">
    <property type="entry name" value="GAL4"/>
    <property type="match status" value="1"/>
</dbReference>
<dbReference type="InterPro" id="IPR050797">
    <property type="entry name" value="Carb_Metab_Trans_Reg"/>
</dbReference>
<proteinExistence type="predicted"/>
<dbReference type="InterPro" id="IPR036864">
    <property type="entry name" value="Zn2-C6_fun-type_DNA-bd_sf"/>
</dbReference>
<feature type="compositionally biased region" description="Low complexity" evidence="7">
    <location>
        <begin position="164"/>
        <end position="182"/>
    </location>
</feature>
<name>A0A1E4TBQ7_9ASCO</name>
<protein>
    <recommendedName>
        <fullName evidence="8">Zn(2)-C6 fungal-type domain-containing protein</fullName>
    </recommendedName>
</protein>
<gene>
    <name evidence="9" type="ORF">CANCADRAFT_32521</name>
</gene>
<dbReference type="AlphaFoldDB" id="A0A1E4TBQ7"/>
<dbReference type="GO" id="GO:0003677">
    <property type="term" value="F:DNA binding"/>
    <property type="evidence" value="ECO:0007669"/>
    <property type="project" value="UniProtKB-KW"/>
</dbReference>
<keyword evidence="3" id="KW-0805">Transcription regulation</keyword>
<dbReference type="GO" id="GO:0000981">
    <property type="term" value="F:DNA-binding transcription factor activity, RNA polymerase II-specific"/>
    <property type="evidence" value="ECO:0007669"/>
    <property type="project" value="InterPro"/>
</dbReference>
<feature type="compositionally biased region" description="Polar residues" evidence="7">
    <location>
        <begin position="149"/>
        <end position="163"/>
    </location>
</feature>
<evidence type="ECO:0000256" key="6">
    <source>
        <dbReference type="ARBA" id="ARBA00023242"/>
    </source>
</evidence>
<dbReference type="InterPro" id="IPR001138">
    <property type="entry name" value="Zn2Cys6_DnaBD"/>
</dbReference>
<evidence type="ECO:0000313" key="9">
    <source>
        <dbReference type="EMBL" id="ODV89192.1"/>
    </source>
</evidence>
<feature type="region of interest" description="Disordered" evidence="7">
    <location>
        <begin position="103"/>
        <end position="133"/>
    </location>
</feature>
<dbReference type="EMBL" id="KV453843">
    <property type="protein sequence ID" value="ODV89192.1"/>
    <property type="molecule type" value="Genomic_DNA"/>
</dbReference>
<reference evidence="10" key="1">
    <citation type="submission" date="2016-02" db="EMBL/GenBank/DDBJ databases">
        <title>Comparative genomics of biotechnologically important yeasts.</title>
        <authorList>
            <consortium name="DOE Joint Genome Institute"/>
            <person name="Riley R."/>
            <person name="Haridas S."/>
            <person name="Wolfe K.H."/>
            <person name="Lopes M.R."/>
            <person name="Hittinger C.T."/>
            <person name="Goker M."/>
            <person name="Salamov A."/>
            <person name="Wisecaver J."/>
            <person name="Long T.M."/>
            <person name="Aerts A.L."/>
            <person name="Barry K."/>
            <person name="Choi C."/>
            <person name="Clum A."/>
            <person name="Coughlan A.Y."/>
            <person name="Deshpande S."/>
            <person name="Douglass A.P."/>
            <person name="Hanson S.J."/>
            <person name="Klenk H.-P."/>
            <person name="Labutti K."/>
            <person name="Lapidus A."/>
            <person name="Lindquist E."/>
            <person name="Lipzen A."/>
            <person name="Meier-Kolthoff J.P."/>
            <person name="Ohm R.A."/>
            <person name="Otillar R.P."/>
            <person name="Pangilinan J."/>
            <person name="Peng Y."/>
            <person name="Rokas A."/>
            <person name="Rosa C.A."/>
            <person name="Scheuner C."/>
            <person name="Sibirny A.A."/>
            <person name="Slot J.C."/>
            <person name="Stielow J.B."/>
            <person name="Sun H."/>
            <person name="Kurtzman C.P."/>
            <person name="Blackwell M."/>
            <person name="Jeffries T.W."/>
            <person name="Grigoriev I.V."/>
        </authorList>
    </citation>
    <scope>NUCLEOTIDE SEQUENCE [LARGE SCALE GENOMIC DNA]</scope>
    <source>
        <strain evidence="10">NRRL Y-17796</strain>
    </source>
</reference>
<dbReference type="Proteomes" id="UP000095023">
    <property type="component" value="Unassembled WGS sequence"/>
</dbReference>
<feature type="region of interest" description="Disordered" evidence="7">
    <location>
        <begin position="149"/>
        <end position="242"/>
    </location>
</feature>
<feature type="compositionally biased region" description="Polar residues" evidence="7">
    <location>
        <begin position="467"/>
        <end position="483"/>
    </location>
</feature>
<keyword evidence="2" id="KW-0862">Zinc</keyword>
<dbReference type="CDD" id="cd12148">
    <property type="entry name" value="fungal_TF_MHR"/>
    <property type="match status" value="1"/>
</dbReference>
<evidence type="ECO:0000256" key="4">
    <source>
        <dbReference type="ARBA" id="ARBA00023125"/>
    </source>
</evidence>
<dbReference type="PANTHER" id="PTHR31668">
    <property type="entry name" value="GLUCOSE TRANSPORT TRANSCRIPTION REGULATOR RGT1-RELATED-RELATED"/>
    <property type="match status" value="1"/>
</dbReference>
<dbReference type="Pfam" id="PF00172">
    <property type="entry name" value="Zn_clus"/>
    <property type="match status" value="1"/>
</dbReference>
<dbReference type="OrthoDB" id="5426978at2759"/>
<keyword evidence="5" id="KW-0804">Transcription</keyword>
<organism evidence="9 10">
    <name type="scientific">Tortispora caseinolytica NRRL Y-17796</name>
    <dbReference type="NCBI Taxonomy" id="767744"/>
    <lineage>
        <taxon>Eukaryota</taxon>
        <taxon>Fungi</taxon>
        <taxon>Dikarya</taxon>
        <taxon>Ascomycota</taxon>
        <taxon>Saccharomycotina</taxon>
        <taxon>Trigonopsidomycetes</taxon>
        <taxon>Trigonopsidales</taxon>
        <taxon>Trigonopsidaceae</taxon>
        <taxon>Tortispora</taxon>
    </lineage>
</organism>
<dbReference type="PROSITE" id="PS00463">
    <property type="entry name" value="ZN2_CY6_FUNGAL_1"/>
    <property type="match status" value="1"/>
</dbReference>
<evidence type="ECO:0000256" key="1">
    <source>
        <dbReference type="ARBA" id="ARBA00022723"/>
    </source>
</evidence>
<feature type="compositionally biased region" description="Basic and acidic residues" evidence="7">
    <location>
        <begin position="455"/>
        <end position="466"/>
    </location>
</feature>
<keyword evidence="6" id="KW-0539">Nucleus</keyword>
<dbReference type="SUPFAM" id="SSF57701">
    <property type="entry name" value="Zn2/Cys6 DNA-binding domain"/>
    <property type="match status" value="1"/>
</dbReference>
<keyword evidence="4" id="KW-0238">DNA-binding</keyword>
<evidence type="ECO:0000313" key="10">
    <source>
        <dbReference type="Proteomes" id="UP000095023"/>
    </source>
</evidence>
<feature type="compositionally biased region" description="Basic and acidic residues" evidence="7">
    <location>
        <begin position="114"/>
        <end position="123"/>
    </location>
</feature>
<sequence>MSSTSSMTIPAIAPLVQDPSIQSESIKDVNNSMPRRRSKVSRACDKCRRKKIRCDIVPNSDVPCTSCQRAGEKCAFSRIPLKRGPSKGYIKELEVRLNTLESTLSEGSPTPHPPVEHNIETASDHTNAPPQPRRSSLFAILSAPVPYNQQSLPSPSTNYYSHESSASPSSQTTTFSSATSTALESRVLPKPISQKFNPSVHIDKPPSPPTRSWFPPDTLRNSPPDTSMAYRLAGDPRSPESQKQYLIAPMQPPIMTSPILPVPSVNANAVGTMGAFTDVTTIPDALYDDYYALIHPTFPILLHSRAQQKRRMEHNEDSGLLSSLMYWALVLAIQSFPKAASGVNYANTFQSNNVPTGQQLRAVCLSILAQVHLKNYCIVVQMQILLLLTIGCDNVTFDVEMNQDQNSIQNSVRQGIPADVEAVEALRAAKGALIGAATGIALSSRLYEARSTTGVKRESNMGKDNNEFQTNVRPINGSSSSRGAYQEDEDNETLTRRLFLLLVTLDRWNMIESGSPCMIQESHVVLTPSDESIMGYTPYKLLKLSLVVGHIGDAIQQHTVKRLSGDGCADGCGYQHNDTTSHMVLKMLKSEIQQYQESIEPLWGCHTVLTMGLWFSEILLFVLSAGSVNGKGWTPSFPGPEGCLRLAIRIASLLESPSTPATPFSHHFASVAVIMLSSLSHEPSLKEEALRGLQGLLGDSGMDANEQNLSSRCSMASSPWSSRLKELSKRIVNSQRPVVSSYRGANPLDDLATVAMQHVSPDSYSDLDISSKYLLCTREGGYLQAWRASI</sequence>
<evidence type="ECO:0000259" key="8">
    <source>
        <dbReference type="PROSITE" id="PS50048"/>
    </source>
</evidence>
<evidence type="ECO:0000256" key="2">
    <source>
        <dbReference type="ARBA" id="ARBA00022833"/>
    </source>
</evidence>
<dbReference type="CDD" id="cd00067">
    <property type="entry name" value="GAL4"/>
    <property type="match status" value="1"/>
</dbReference>
<feature type="domain" description="Zn(2)-C6 fungal-type" evidence="8">
    <location>
        <begin position="43"/>
        <end position="76"/>
    </location>
</feature>
<keyword evidence="1" id="KW-0479">Metal-binding</keyword>
<dbReference type="GO" id="GO:0008270">
    <property type="term" value="F:zinc ion binding"/>
    <property type="evidence" value="ECO:0007669"/>
    <property type="project" value="InterPro"/>
</dbReference>
<feature type="region of interest" description="Disordered" evidence="7">
    <location>
        <begin position="1"/>
        <end position="42"/>
    </location>
</feature>
<feature type="compositionally biased region" description="Polar residues" evidence="7">
    <location>
        <begin position="19"/>
        <end position="33"/>
    </location>
</feature>
<accession>A0A1E4TBQ7</accession>
<dbReference type="Gene3D" id="4.10.240.10">
    <property type="entry name" value="Zn(2)-C6 fungal-type DNA-binding domain"/>
    <property type="match status" value="1"/>
</dbReference>
<keyword evidence="10" id="KW-1185">Reference proteome</keyword>
<evidence type="ECO:0000256" key="3">
    <source>
        <dbReference type="ARBA" id="ARBA00023015"/>
    </source>
</evidence>
<feature type="region of interest" description="Disordered" evidence="7">
    <location>
        <begin position="455"/>
        <end position="489"/>
    </location>
</feature>
<evidence type="ECO:0000256" key="7">
    <source>
        <dbReference type="SAM" id="MobiDB-lite"/>
    </source>
</evidence>
<evidence type="ECO:0000256" key="5">
    <source>
        <dbReference type="ARBA" id="ARBA00023163"/>
    </source>
</evidence>